<protein>
    <submittedName>
        <fullName evidence="1">Uncharacterized protein</fullName>
    </submittedName>
</protein>
<gene>
    <name evidence="1" type="ORF">DMX08_26035</name>
</gene>
<proteinExistence type="predicted"/>
<dbReference type="EMBL" id="QJRN01000019">
    <property type="protein sequence ID" value="PYC31023.1"/>
    <property type="molecule type" value="Genomic_DNA"/>
</dbReference>
<reference evidence="1 2" key="1">
    <citation type="submission" date="2018-06" db="EMBL/GenBank/DDBJ databases">
        <title>Pseudomonas diversity within urban Lake Michigan freshwaters.</title>
        <authorList>
            <person name="Batrich M."/>
            <person name="Hatzopoulos T."/>
            <person name="Putonti C."/>
        </authorList>
    </citation>
    <scope>NUCLEOTIDE SEQUENCE [LARGE SCALE GENOMIC DNA]</scope>
    <source>
        <strain evidence="1 2">MB-090624</strain>
    </source>
</reference>
<dbReference type="AlphaFoldDB" id="A0A9Q6ICX0"/>
<sequence>MMKNNYSFELLTRKEIYSGSNKSDLFFSMLELTKCGTVYPVDTFVELEDKLPDNQYYIAHNLVFRKGKKVLFNGELVVSYRNDLIDFLAKSIESNDLRNLLISPVFDESPSYVVSINDESFYFFI</sequence>
<dbReference type="Proteomes" id="UP000248188">
    <property type="component" value="Unassembled WGS sequence"/>
</dbReference>
<evidence type="ECO:0000313" key="2">
    <source>
        <dbReference type="Proteomes" id="UP000248188"/>
    </source>
</evidence>
<organism evidence="1 2">
    <name type="scientific">Pseudomonas protegens</name>
    <dbReference type="NCBI Taxonomy" id="380021"/>
    <lineage>
        <taxon>Bacteria</taxon>
        <taxon>Pseudomonadati</taxon>
        <taxon>Pseudomonadota</taxon>
        <taxon>Gammaproteobacteria</taxon>
        <taxon>Pseudomonadales</taxon>
        <taxon>Pseudomonadaceae</taxon>
        <taxon>Pseudomonas</taxon>
    </lineage>
</organism>
<comment type="caution">
    <text evidence="1">The sequence shown here is derived from an EMBL/GenBank/DDBJ whole genome shotgun (WGS) entry which is preliminary data.</text>
</comment>
<evidence type="ECO:0000313" key="1">
    <source>
        <dbReference type="EMBL" id="PYC31023.1"/>
    </source>
</evidence>
<accession>A0A9Q6ICX0</accession>
<name>A0A9Q6ICX0_9PSED</name>